<dbReference type="Pfam" id="PF09587">
    <property type="entry name" value="PGA_cap"/>
    <property type="match status" value="1"/>
</dbReference>
<dbReference type="InterPro" id="IPR052169">
    <property type="entry name" value="CW_Biosynth-Accessory"/>
</dbReference>
<evidence type="ECO:0000256" key="1">
    <source>
        <dbReference type="ARBA" id="ARBA00005662"/>
    </source>
</evidence>
<dbReference type="InterPro" id="IPR029052">
    <property type="entry name" value="Metallo-depent_PP-like"/>
</dbReference>
<comment type="similarity">
    <text evidence="1">Belongs to the CapA family.</text>
</comment>
<protein>
    <recommendedName>
        <fullName evidence="2">Capsule synthesis protein CapA domain-containing protein</fullName>
    </recommendedName>
</protein>
<comment type="caution">
    <text evidence="3">The sequence shown here is derived from an EMBL/GenBank/DDBJ whole genome shotgun (WGS) entry which is preliminary data.</text>
</comment>
<proteinExistence type="inferred from homology"/>
<dbReference type="InterPro" id="IPR019079">
    <property type="entry name" value="Capsule_synth_CapA"/>
</dbReference>
<dbReference type="Proteomes" id="UP000602745">
    <property type="component" value="Unassembled WGS sequence"/>
</dbReference>
<organism evidence="3 4">
    <name type="scientific">Agaricicola taiwanensis</name>
    <dbReference type="NCBI Taxonomy" id="591372"/>
    <lineage>
        <taxon>Bacteria</taxon>
        <taxon>Pseudomonadati</taxon>
        <taxon>Pseudomonadota</taxon>
        <taxon>Alphaproteobacteria</taxon>
        <taxon>Rhodobacterales</taxon>
        <taxon>Paracoccaceae</taxon>
        <taxon>Agaricicola</taxon>
    </lineage>
</organism>
<dbReference type="PANTHER" id="PTHR33393">
    <property type="entry name" value="POLYGLUTAMINE SYNTHESIS ACCESSORY PROTEIN RV0574C-RELATED"/>
    <property type="match status" value="1"/>
</dbReference>
<accession>A0A8J3E0N8</accession>
<dbReference type="SMART" id="SM00854">
    <property type="entry name" value="PGA_cap"/>
    <property type="match status" value="1"/>
</dbReference>
<name>A0A8J3E0N8_9RHOB</name>
<feature type="domain" description="Capsule synthesis protein CapA" evidence="2">
    <location>
        <begin position="1"/>
        <end position="309"/>
    </location>
</feature>
<evidence type="ECO:0000313" key="4">
    <source>
        <dbReference type="Proteomes" id="UP000602745"/>
    </source>
</evidence>
<reference evidence="3" key="1">
    <citation type="journal article" date="2014" name="Int. J. Syst. Evol. Microbiol.">
        <title>Complete genome sequence of Corynebacterium casei LMG S-19264T (=DSM 44701T), isolated from a smear-ripened cheese.</title>
        <authorList>
            <consortium name="US DOE Joint Genome Institute (JGI-PGF)"/>
            <person name="Walter F."/>
            <person name="Albersmeier A."/>
            <person name="Kalinowski J."/>
            <person name="Ruckert C."/>
        </authorList>
    </citation>
    <scope>NUCLEOTIDE SEQUENCE</scope>
    <source>
        <strain evidence="3">CCM 7684</strain>
    </source>
</reference>
<reference evidence="3" key="2">
    <citation type="submission" date="2020-09" db="EMBL/GenBank/DDBJ databases">
        <authorList>
            <person name="Sun Q."/>
            <person name="Sedlacek I."/>
        </authorList>
    </citation>
    <scope>NUCLEOTIDE SEQUENCE</scope>
    <source>
        <strain evidence="3">CCM 7684</strain>
    </source>
</reference>
<gene>
    <name evidence="3" type="ORF">GCM10007276_30930</name>
</gene>
<keyword evidence="4" id="KW-1185">Reference proteome</keyword>
<evidence type="ECO:0000259" key="2">
    <source>
        <dbReference type="SMART" id="SM00854"/>
    </source>
</evidence>
<dbReference type="AlphaFoldDB" id="A0A8J3E0N8"/>
<dbReference type="PANTHER" id="PTHR33393:SF11">
    <property type="entry name" value="POLYGLUTAMINE SYNTHESIS ACCESSORY PROTEIN RV0574C-RELATED"/>
    <property type="match status" value="1"/>
</dbReference>
<dbReference type="EMBL" id="BMCP01000005">
    <property type="protein sequence ID" value="GGE51705.1"/>
    <property type="molecule type" value="Genomic_DNA"/>
</dbReference>
<evidence type="ECO:0000313" key="3">
    <source>
        <dbReference type="EMBL" id="GGE51705.1"/>
    </source>
</evidence>
<dbReference type="SUPFAM" id="SSF56300">
    <property type="entry name" value="Metallo-dependent phosphatases"/>
    <property type="match status" value="1"/>
</dbReference>
<sequence length="435" mass="47721">MISRPLSTYEEPEFRGVLDLLRASDVTYAHLEMNFADAGDLDWAVRGDWTASYMIAEARLAAELKQTGIDLLSLAHNHSFDFGASGLLSTIRHCREAGFACAGTGRDLEEARDPAYLETRKGRVALVSVSSGNKGYEWAGHPKAGLRGRPGVNPLRVSMTYEVDEETTAHLRNLAERLGIGKSRKGASGAEEVALNFPADQSTRTSAVFVQGDGFRVNSQCHERDLEGNLRSVDEAASMADLVMVAHHFNVSEGPRGDEPPAFARQFARAAIDAGAHIYVGHGWHKTLGIEIYQGKPIFYGIGNFIAQSEFVRRVPFDSYEAWDHDVDRLPTLTPAAYPLHPGLDMPLWWNSAVISLDYDGGRLREIRLHPVKMGRLPDGRITRRTGTGGHALTEGRPFLADPANAEAVLTRLQALSEPLGTRIDIEEGIGIIRL</sequence>